<dbReference type="EMBL" id="FNFB01000019">
    <property type="protein sequence ID" value="SDL32456.1"/>
    <property type="molecule type" value="Genomic_DNA"/>
</dbReference>
<sequence length="246" mass="27079">MTEPLLQSTGVELLDVRRIRLVEGPAPYLSPENEAAMNRRWAESVRANPHLFDGPVAACTGLDLDGPRAVVVTWVRTTYRHYALRRVPGAGLWPSLFVSVVQPVDDGRVVAGRMSATTAFPGRWQLPGGSMEPPAEGETLDLAALRRHAARELVEEVGVEARPEELRLWLVSRGDERHVGAVFVAPSLPAPVLWERYAALVASETARGQEPELDRLALVRSPDELAELGGNLVDYLEPIVRRYAAR</sequence>
<evidence type="ECO:0000259" key="1">
    <source>
        <dbReference type="PROSITE" id="PS51462"/>
    </source>
</evidence>
<dbReference type="AlphaFoldDB" id="A0A1G9J5D8"/>
<organism evidence="2 3">
    <name type="scientific">Nonomuraea maritima</name>
    <dbReference type="NCBI Taxonomy" id="683260"/>
    <lineage>
        <taxon>Bacteria</taxon>
        <taxon>Bacillati</taxon>
        <taxon>Actinomycetota</taxon>
        <taxon>Actinomycetes</taxon>
        <taxon>Streptosporangiales</taxon>
        <taxon>Streptosporangiaceae</taxon>
        <taxon>Nonomuraea</taxon>
    </lineage>
</organism>
<dbReference type="PROSITE" id="PS51462">
    <property type="entry name" value="NUDIX"/>
    <property type="match status" value="1"/>
</dbReference>
<dbReference type="Proteomes" id="UP000198683">
    <property type="component" value="Unassembled WGS sequence"/>
</dbReference>
<dbReference type="Gene3D" id="3.90.79.10">
    <property type="entry name" value="Nucleoside Triphosphate Pyrophosphohydrolase"/>
    <property type="match status" value="1"/>
</dbReference>
<protein>
    <submittedName>
        <fullName evidence="2">ADP-ribose pyrophosphatase YjhB, NUDIX family</fullName>
    </submittedName>
</protein>
<gene>
    <name evidence="2" type="ORF">SAMN05421874_119111</name>
</gene>
<evidence type="ECO:0000313" key="3">
    <source>
        <dbReference type="Proteomes" id="UP000198683"/>
    </source>
</evidence>
<dbReference type="RefSeq" id="WP_245740541.1">
    <property type="nucleotide sequence ID" value="NZ_FNFB01000019.1"/>
</dbReference>
<name>A0A1G9J5D8_9ACTN</name>
<dbReference type="SUPFAM" id="SSF55811">
    <property type="entry name" value="Nudix"/>
    <property type="match status" value="1"/>
</dbReference>
<feature type="domain" description="Nudix hydrolase" evidence="1">
    <location>
        <begin position="91"/>
        <end position="246"/>
    </location>
</feature>
<dbReference type="STRING" id="683260.SAMN05421874_119111"/>
<evidence type="ECO:0000313" key="2">
    <source>
        <dbReference type="EMBL" id="SDL32456.1"/>
    </source>
</evidence>
<dbReference type="InterPro" id="IPR000086">
    <property type="entry name" value="NUDIX_hydrolase_dom"/>
</dbReference>
<accession>A0A1G9J5D8</accession>
<keyword evidence="3" id="KW-1185">Reference proteome</keyword>
<reference evidence="2 3" key="1">
    <citation type="submission" date="2016-10" db="EMBL/GenBank/DDBJ databases">
        <authorList>
            <person name="de Groot N.N."/>
        </authorList>
    </citation>
    <scope>NUCLEOTIDE SEQUENCE [LARGE SCALE GENOMIC DNA]</scope>
    <source>
        <strain evidence="2 3">CGMCC 4.5681</strain>
    </source>
</reference>
<proteinExistence type="predicted"/>
<dbReference type="InterPro" id="IPR015797">
    <property type="entry name" value="NUDIX_hydrolase-like_dom_sf"/>
</dbReference>